<evidence type="ECO:0000313" key="9">
    <source>
        <dbReference type="EMBL" id="MBB5336625.1"/>
    </source>
</evidence>
<dbReference type="GO" id="GO:0005886">
    <property type="term" value="C:plasma membrane"/>
    <property type="evidence" value="ECO:0007669"/>
    <property type="project" value="UniProtKB-SubCell"/>
</dbReference>
<dbReference type="GO" id="GO:0009244">
    <property type="term" value="P:lipopolysaccharide core region biosynthetic process"/>
    <property type="evidence" value="ECO:0007669"/>
    <property type="project" value="TreeGrafter"/>
</dbReference>
<feature type="transmembrane region" description="Helical" evidence="7">
    <location>
        <begin position="135"/>
        <end position="154"/>
    </location>
</feature>
<dbReference type="Proteomes" id="UP000559117">
    <property type="component" value="Unassembled WGS sequence"/>
</dbReference>
<comment type="caution">
    <text evidence="9">The sequence shown here is derived from an EMBL/GenBank/DDBJ whole genome shotgun (WGS) entry which is preliminary data.</text>
</comment>
<keyword evidence="10" id="KW-1185">Reference proteome</keyword>
<dbReference type="Gene3D" id="3.40.720.10">
    <property type="entry name" value="Alkaline Phosphatase, subunit A"/>
    <property type="match status" value="1"/>
</dbReference>
<dbReference type="InterPro" id="IPR058130">
    <property type="entry name" value="PEA_transf_C"/>
</dbReference>
<keyword evidence="5 7" id="KW-1133">Transmembrane helix</keyword>
<dbReference type="PANTHER" id="PTHR30443">
    <property type="entry name" value="INNER MEMBRANE PROTEIN"/>
    <property type="match status" value="1"/>
</dbReference>
<gene>
    <name evidence="9" type="ORF">HNR32_001775</name>
</gene>
<dbReference type="InterPro" id="IPR000917">
    <property type="entry name" value="Sulfatase_N"/>
</dbReference>
<evidence type="ECO:0000256" key="2">
    <source>
        <dbReference type="ARBA" id="ARBA00022475"/>
    </source>
</evidence>
<reference evidence="9 10" key="1">
    <citation type="submission" date="2020-08" db="EMBL/GenBank/DDBJ databases">
        <title>Genomic Encyclopedia of Type Strains, Phase IV (KMG-IV): sequencing the most valuable type-strain genomes for metagenomic binning, comparative biology and taxonomic classification.</title>
        <authorList>
            <person name="Goeker M."/>
        </authorList>
    </citation>
    <scope>NUCLEOTIDE SEQUENCE [LARGE SCALE GENOMIC DNA]</scope>
    <source>
        <strain evidence="9 10">DSM 24661</strain>
    </source>
</reference>
<dbReference type="InterPro" id="IPR017850">
    <property type="entry name" value="Alkaline_phosphatase_core_sf"/>
</dbReference>
<comment type="subcellular location">
    <subcellularLocation>
        <location evidence="1">Cell membrane</location>
        <topology evidence="1">Multi-pass membrane protein</topology>
    </subcellularLocation>
</comment>
<accession>A0A840UW18</accession>
<evidence type="ECO:0000256" key="3">
    <source>
        <dbReference type="ARBA" id="ARBA00022679"/>
    </source>
</evidence>
<sequence length="569" mass="65008">MNIIKKFAAILQQPAWHNVLKNNMGFIIGLFLFNYFSIARSLWQIQEYKLMLLDGLFLLAVTLIISIILTAIPSGIIRKILSNSIFYICALLCLAEFFSFYNYNAPVGAGIITALLETNSEEASEFFQMYIGWHWLIYTFIFALFTFILQKNFLAKTHLKIYQPRLGYIMGCIIVLGILSGVCLVNNYKPFIKSNDLDIPIVRVYASAQTAVANMKSYGELNNKMAASKDITANNSTIPNIVFILGEATNRNHMHLYGYPLPNTPNLDNLNKNQQLAVFKDCISPHSTTVAVLRDLFTFCDAESQKPWYQYNNLIDIMQQAGYKTYWLSNQESSGIWGNVALLYANRSTVHQFTSVRDSHEASNTLDGALFPIVDKAIANHAVKNFYVIHLMGGHSLYYKRFPYIFSKFSKNDIPRNVSDEKKVVLAQYTNALYYNDYIVSGIIDKFKQQNAIIIYLPDHGETVYDDNSNFAGHVEENPNHYMLEVPMIMWASDKFKQAYPAKWLAIKNAVQRPYMTDDMIHTVLDIADIKTTEYKPAKSIINPLFNATRPRMVQGKNYDTQIRFAPAQ</sequence>
<evidence type="ECO:0000256" key="5">
    <source>
        <dbReference type="ARBA" id="ARBA00022989"/>
    </source>
</evidence>
<keyword evidence="2" id="KW-1003">Cell membrane</keyword>
<keyword evidence="6 7" id="KW-0472">Membrane</keyword>
<evidence type="ECO:0000256" key="7">
    <source>
        <dbReference type="SAM" id="Phobius"/>
    </source>
</evidence>
<dbReference type="PANTHER" id="PTHR30443:SF2">
    <property type="entry name" value="PHOSPHOETHANOLAMINE TRANSFERASE EPTC"/>
    <property type="match status" value="1"/>
</dbReference>
<dbReference type="RefSeq" id="WP_183861726.1">
    <property type="nucleotide sequence ID" value="NZ_JACHFH010000020.1"/>
</dbReference>
<feature type="transmembrane region" description="Helical" evidence="7">
    <location>
        <begin position="20"/>
        <end position="38"/>
    </location>
</feature>
<evidence type="ECO:0000256" key="1">
    <source>
        <dbReference type="ARBA" id="ARBA00004651"/>
    </source>
</evidence>
<keyword evidence="3 9" id="KW-0808">Transferase</keyword>
<feature type="transmembrane region" description="Helical" evidence="7">
    <location>
        <begin position="166"/>
        <end position="188"/>
    </location>
</feature>
<organism evidence="9 10">
    <name type="scientific">Pectinatus brassicae</name>
    <dbReference type="NCBI Taxonomy" id="862415"/>
    <lineage>
        <taxon>Bacteria</taxon>
        <taxon>Bacillati</taxon>
        <taxon>Bacillota</taxon>
        <taxon>Negativicutes</taxon>
        <taxon>Selenomonadales</taxon>
        <taxon>Selenomonadaceae</taxon>
        <taxon>Pectinatus</taxon>
    </lineage>
</organism>
<dbReference type="GO" id="GO:0016776">
    <property type="term" value="F:phosphotransferase activity, phosphate group as acceptor"/>
    <property type="evidence" value="ECO:0007669"/>
    <property type="project" value="TreeGrafter"/>
</dbReference>
<dbReference type="Pfam" id="PF00884">
    <property type="entry name" value="Sulfatase"/>
    <property type="match status" value="1"/>
</dbReference>
<feature type="domain" description="Sulfatase N-terminal" evidence="8">
    <location>
        <begin position="239"/>
        <end position="530"/>
    </location>
</feature>
<keyword evidence="4 7" id="KW-0812">Transmembrane</keyword>
<dbReference type="EC" id="2.7.8.-" evidence="9"/>
<evidence type="ECO:0000313" key="10">
    <source>
        <dbReference type="Proteomes" id="UP000559117"/>
    </source>
</evidence>
<dbReference type="SUPFAM" id="SSF53649">
    <property type="entry name" value="Alkaline phosphatase-like"/>
    <property type="match status" value="1"/>
</dbReference>
<protein>
    <submittedName>
        <fullName evidence="9">Heptose-I-phosphate ethanolaminephosphotransferase</fullName>
        <ecNumber evidence="9">2.7.8.-</ecNumber>
    </submittedName>
</protein>
<dbReference type="EMBL" id="JACHFH010000020">
    <property type="protein sequence ID" value="MBB5336625.1"/>
    <property type="molecule type" value="Genomic_DNA"/>
</dbReference>
<feature type="transmembrane region" description="Helical" evidence="7">
    <location>
        <begin position="84"/>
        <end position="103"/>
    </location>
</feature>
<dbReference type="CDD" id="cd16017">
    <property type="entry name" value="LptA"/>
    <property type="match status" value="1"/>
</dbReference>
<evidence type="ECO:0000256" key="6">
    <source>
        <dbReference type="ARBA" id="ARBA00023136"/>
    </source>
</evidence>
<dbReference type="InterPro" id="IPR040423">
    <property type="entry name" value="PEA_transferase"/>
</dbReference>
<feature type="transmembrane region" description="Helical" evidence="7">
    <location>
        <begin position="50"/>
        <end position="72"/>
    </location>
</feature>
<dbReference type="AlphaFoldDB" id="A0A840UW18"/>
<name>A0A840UW18_9FIRM</name>
<evidence type="ECO:0000256" key="4">
    <source>
        <dbReference type="ARBA" id="ARBA00022692"/>
    </source>
</evidence>
<evidence type="ECO:0000259" key="8">
    <source>
        <dbReference type="Pfam" id="PF00884"/>
    </source>
</evidence>
<proteinExistence type="predicted"/>